<dbReference type="Proteomes" id="UP000326678">
    <property type="component" value="Chromosome Gxm1"/>
</dbReference>
<organism evidence="1 2">
    <name type="scientific">Nostoc sphaeroides CCNUC1</name>
    <dbReference type="NCBI Taxonomy" id="2653204"/>
    <lineage>
        <taxon>Bacteria</taxon>
        <taxon>Bacillati</taxon>
        <taxon>Cyanobacteriota</taxon>
        <taxon>Cyanophyceae</taxon>
        <taxon>Nostocales</taxon>
        <taxon>Nostocaceae</taxon>
        <taxon>Nostoc</taxon>
    </lineage>
</organism>
<evidence type="ECO:0000313" key="1">
    <source>
        <dbReference type="EMBL" id="QFS44758.1"/>
    </source>
</evidence>
<dbReference type="KEGG" id="nsh:GXM_02233"/>
<protein>
    <submittedName>
        <fullName evidence="1">Uncharacterized protein</fullName>
    </submittedName>
</protein>
<proteinExistence type="predicted"/>
<dbReference type="AlphaFoldDB" id="A0A5P8VWH0"/>
<dbReference type="EMBL" id="CP045226">
    <property type="protein sequence ID" value="QFS44758.1"/>
    <property type="molecule type" value="Genomic_DNA"/>
</dbReference>
<sequence length="41" mass="4601">MNPKIDSLVLTLLRSLLKFTTIETLNQSSYDISLIGFLQAC</sequence>
<reference evidence="1 2" key="1">
    <citation type="submission" date="2019-10" db="EMBL/GenBank/DDBJ databases">
        <title>Genomic and transcriptomic insights into the perfect genentic adaptation of a filamentous nitrogen-fixing cyanobacterium to rice fields.</title>
        <authorList>
            <person name="Chen Z."/>
        </authorList>
    </citation>
    <scope>NUCLEOTIDE SEQUENCE [LARGE SCALE GENOMIC DNA]</scope>
    <source>
        <strain evidence="1">CCNUC1</strain>
    </source>
</reference>
<name>A0A5P8VWH0_9NOSO</name>
<accession>A0A5P8VWH0</accession>
<evidence type="ECO:0000313" key="2">
    <source>
        <dbReference type="Proteomes" id="UP000326678"/>
    </source>
</evidence>
<gene>
    <name evidence="1" type="ORF">GXM_02233</name>
</gene>
<keyword evidence="2" id="KW-1185">Reference proteome</keyword>